<evidence type="ECO:0000256" key="5">
    <source>
        <dbReference type="ARBA" id="ARBA00023242"/>
    </source>
</evidence>
<dbReference type="GO" id="GO:0006367">
    <property type="term" value="P:transcription initiation at RNA polymerase II promoter"/>
    <property type="evidence" value="ECO:0007669"/>
    <property type="project" value="UniProtKB-UniRule"/>
</dbReference>
<dbReference type="Pfam" id="PF02186">
    <property type="entry name" value="TFIIE_beta"/>
    <property type="match status" value="1"/>
</dbReference>
<gene>
    <name evidence="10" type="ORF">BOTBODRAFT_152985</name>
</gene>
<keyword evidence="2 7" id="KW-0805">Transcription regulation</keyword>
<feature type="region of interest" description="Disordered" evidence="8">
    <location>
        <begin position="1"/>
        <end position="89"/>
    </location>
</feature>
<comment type="function">
    <text evidence="6 7">Recruits TFIIH to the initiation complex and stimulates the RNA polymerase II C-terminal domain kinase and DNA-dependent ATPase activities of TFIIH. Both TFIIH and TFIIE are required for promoter clearance by RNA polymerase.</text>
</comment>
<dbReference type="STRING" id="930990.A0A067N079"/>
<evidence type="ECO:0000313" key="11">
    <source>
        <dbReference type="Proteomes" id="UP000027195"/>
    </source>
</evidence>
<keyword evidence="5 7" id="KW-0539">Nucleus</keyword>
<comment type="similarity">
    <text evidence="7">Belongs to the TFIIE beta subunit family.</text>
</comment>
<dbReference type="Proteomes" id="UP000027195">
    <property type="component" value="Unassembled WGS sequence"/>
</dbReference>
<dbReference type="GO" id="GO:0001097">
    <property type="term" value="F:TFIIH-class transcription factor complex binding"/>
    <property type="evidence" value="ECO:0007669"/>
    <property type="project" value="TreeGrafter"/>
</dbReference>
<dbReference type="PANTHER" id="PTHR12716">
    <property type="entry name" value="TRANSCRIPTION INITIATION FACTOR IIE, BETA SUBUNIT"/>
    <property type="match status" value="1"/>
</dbReference>
<comment type="subcellular location">
    <subcellularLocation>
        <location evidence="1 7">Nucleus</location>
    </subcellularLocation>
</comment>
<evidence type="ECO:0000256" key="7">
    <source>
        <dbReference type="PIRNR" id="PIRNR016398"/>
    </source>
</evidence>
<evidence type="ECO:0000313" key="10">
    <source>
        <dbReference type="EMBL" id="KDQ20315.1"/>
    </source>
</evidence>
<dbReference type="HOGENOM" id="CLU_056580_1_0_1"/>
<comment type="subunit">
    <text evidence="7">Tetramer of two alpha and two beta chains.</text>
</comment>
<dbReference type="GO" id="GO:0005673">
    <property type="term" value="C:transcription factor TFIIE complex"/>
    <property type="evidence" value="ECO:0007669"/>
    <property type="project" value="UniProtKB-UniRule"/>
</dbReference>
<feature type="compositionally biased region" description="Basic and acidic residues" evidence="8">
    <location>
        <begin position="1"/>
        <end position="10"/>
    </location>
</feature>
<dbReference type="InterPro" id="IPR016656">
    <property type="entry name" value="TFIIE-bsu"/>
</dbReference>
<dbReference type="Pfam" id="PF18121">
    <property type="entry name" value="TFA2_Winged_2"/>
    <property type="match status" value="1"/>
</dbReference>
<feature type="domain" description="TFIIE beta" evidence="9">
    <location>
        <begin position="82"/>
        <end position="159"/>
    </location>
</feature>
<reference evidence="11" key="1">
    <citation type="journal article" date="2014" name="Proc. Natl. Acad. Sci. U.S.A.">
        <title>Extensive sampling of basidiomycete genomes demonstrates inadequacy of the white-rot/brown-rot paradigm for wood decay fungi.</title>
        <authorList>
            <person name="Riley R."/>
            <person name="Salamov A.A."/>
            <person name="Brown D.W."/>
            <person name="Nagy L.G."/>
            <person name="Floudas D."/>
            <person name="Held B.W."/>
            <person name="Levasseur A."/>
            <person name="Lombard V."/>
            <person name="Morin E."/>
            <person name="Otillar R."/>
            <person name="Lindquist E.A."/>
            <person name="Sun H."/>
            <person name="LaButti K.M."/>
            <person name="Schmutz J."/>
            <person name="Jabbour D."/>
            <person name="Luo H."/>
            <person name="Baker S.E."/>
            <person name="Pisabarro A.G."/>
            <person name="Walton J.D."/>
            <person name="Blanchette R.A."/>
            <person name="Henrissat B."/>
            <person name="Martin F."/>
            <person name="Cullen D."/>
            <person name="Hibbett D.S."/>
            <person name="Grigoriev I.V."/>
        </authorList>
    </citation>
    <scope>NUCLEOTIDE SEQUENCE [LARGE SCALE GENOMIC DNA]</scope>
    <source>
        <strain evidence="11">FD-172 SS1</strain>
    </source>
</reference>
<dbReference type="InterPro" id="IPR040501">
    <property type="entry name" value="TFA2_Winged_2"/>
</dbReference>
<evidence type="ECO:0000256" key="2">
    <source>
        <dbReference type="ARBA" id="ARBA00023015"/>
    </source>
</evidence>
<dbReference type="FunCoup" id="A0A067N079">
    <property type="interactions" value="421"/>
</dbReference>
<evidence type="ECO:0000259" key="9">
    <source>
        <dbReference type="PROSITE" id="PS51351"/>
    </source>
</evidence>
<proteinExistence type="inferred from homology"/>
<keyword evidence="4 7" id="KW-0804">Transcription</keyword>
<keyword evidence="3 7" id="KW-0238">DNA-binding</keyword>
<dbReference type="OrthoDB" id="3907302at2759"/>
<evidence type="ECO:0000256" key="8">
    <source>
        <dbReference type="SAM" id="MobiDB-lite"/>
    </source>
</evidence>
<dbReference type="AlphaFoldDB" id="A0A067N079"/>
<keyword evidence="11" id="KW-1185">Reference proteome</keyword>
<dbReference type="PROSITE" id="PS51351">
    <property type="entry name" value="TFIIE_BETA_C"/>
    <property type="match status" value="1"/>
</dbReference>
<dbReference type="InParanoid" id="A0A067N079"/>
<evidence type="ECO:0000256" key="4">
    <source>
        <dbReference type="ARBA" id="ARBA00023163"/>
    </source>
</evidence>
<dbReference type="EMBL" id="KL198018">
    <property type="protein sequence ID" value="KDQ20315.1"/>
    <property type="molecule type" value="Genomic_DNA"/>
</dbReference>
<evidence type="ECO:0000256" key="1">
    <source>
        <dbReference type="ARBA" id="ARBA00004123"/>
    </source>
</evidence>
<sequence length="311" mass="33930">MASLQRDRSSFLKKMGNATAPSWGKAATTTAQAQPAAPATTLAVPGASNTSLTYSPAVTPPPAASSSDTGKKKKRPRNDIVYSQPAEKGTGTHTNTQIFYALEYLKKHNAPMRIEDLSIMAQVPIATEPELLSKFKNHNQVIYNPKTDTYAYKTEFGNINNLEALIREIKFHTRKGGGLTIRTLKESWPSAPAAIEDLEKAGKVLVTRTAKDGQAKMVFWNEMPESEGGKAADQEFKDLWHSLTVPAEVDLLRSLASDGLQATMSEALPIKAPVQKKSKKGAKRSRPGKITNTHLVKLGIDLTKDYVAEKK</sequence>
<name>A0A067N079_BOTB1</name>
<dbReference type="PANTHER" id="PTHR12716:SF8">
    <property type="entry name" value="TRANSCRIPTION INITIATION FACTOR IIE SUBUNIT BETA"/>
    <property type="match status" value="1"/>
</dbReference>
<dbReference type="GO" id="GO:0003677">
    <property type="term" value="F:DNA binding"/>
    <property type="evidence" value="ECO:0007669"/>
    <property type="project" value="UniProtKB-UniRule"/>
</dbReference>
<accession>A0A067N079</accession>
<protein>
    <recommendedName>
        <fullName evidence="7">Transcription initiation factor IIE subunit beta</fullName>
    </recommendedName>
</protein>
<feature type="compositionally biased region" description="Low complexity" evidence="8">
    <location>
        <begin position="26"/>
        <end position="41"/>
    </location>
</feature>
<evidence type="ECO:0000256" key="3">
    <source>
        <dbReference type="ARBA" id="ARBA00023125"/>
    </source>
</evidence>
<dbReference type="InterPro" id="IPR003166">
    <property type="entry name" value="TFIIE_bsu_DNA-bd"/>
</dbReference>
<dbReference type="PIRSF" id="PIRSF016398">
    <property type="entry name" value="TFIIE-beta"/>
    <property type="match status" value="1"/>
</dbReference>
<organism evidence="10 11">
    <name type="scientific">Botryobasidium botryosum (strain FD-172 SS1)</name>
    <dbReference type="NCBI Taxonomy" id="930990"/>
    <lineage>
        <taxon>Eukaryota</taxon>
        <taxon>Fungi</taxon>
        <taxon>Dikarya</taxon>
        <taxon>Basidiomycota</taxon>
        <taxon>Agaricomycotina</taxon>
        <taxon>Agaricomycetes</taxon>
        <taxon>Cantharellales</taxon>
        <taxon>Botryobasidiaceae</taxon>
        <taxon>Botryobasidium</taxon>
    </lineage>
</organism>
<evidence type="ECO:0000256" key="6">
    <source>
        <dbReference type="ARBA" id="ARBA00025581"/>
    </source>
</evidence>